<dbReference type="Proteomes" id="UP000317318">
    <property type="component" value="Chromosome"/>
</dbReference>
<protein>
    <recommendedName>
        <fullName evidence="3">Phospholipase/Carboxylesterase</fullName>
    </recommendedName>
</protein>
<gene>
    <name evidence="1" type="ORF">Pan189_04840</name>
</gene>
<accession>A0A517QWU2</accession>
<dbReference type="OrthoDB" id="270827at2"/>
<proteinExistence type="predicted"/>
<keyword evidence="2" id="KW-1185">Reference proteome</keyword>
<reference evidence="1 2" key="1">
    <citation type="submission" date="2019-02" db="EMBL/GenBank/DDBJ databases">
        <title>Deep-cultivation of Planctomycetes and their phenomic and genomic characterization uncovers novel biology.</title>
        <authorList>
            <person name="Wiegand S."/>
            <person name="Jogler M."/>
            <person name="Boedeker C."/>
            <person name="Pinto D."/>
            <person name="Vollmers J."/>
            <person name="Rivas-Marin E."/>
            <person name="Kohn T."/>
            <person name="Peeters S.H."/>
            <person name="Heuer A."/>
            <person name="Rast P."/>
            <person name="Oberbeckmann S."/>
            <person name="Bunk B."/>
            <person name="Jeske O."/>
            <person name="Meyerdierks A."/>
            <person name="Storesund J.E."/>
            <person name="Kallscheuer N."/>
            <person name="Luecker S."/>
            <person name="Lage O.M."/>
            <person name="Pohl T."/>
            <person name="Merkel B.J."/>
            <person name="Hornburger P."/>
            <person name="Mueller R.-W."/>
            <person name="Bruemmer F."/>
            <person name="Labrenz M."/>
            <person name="Spormann A.M."/>
            <person name="Op den Camp H."/>
            <person name="Overmann J."/>
            <person name="Amann R."/>
            <person name="Jetten M.S.M."/>
            <person name="Mascher T."/>
            <person name="Medema M.H."/>
            <person name="Devos D.P."/>
            <person name="Kaster A.-K."/>
            <person name="Ovreas L."/>
            <person name="Rohde M."/>
            <person name="Galperin M.Y."/>
            <person name="Jogler C."/>
        </authorList>
    </citation>
    <scope>NUCLEOTIDE SEQUENCE [LARGE SCALE GENOMIC DNA]</scope>
    <source>
        <strain evidence="1 2">Pan189</strain>
    </source>
</reference>
<evidence type="ECO:0000313" key="2">
    <source>
        <dbReference type="Proteomes" id="UP000317318"/>
    </source>
</evidence>
<name>A0A517QWU2_9PLAN</name>
<dbReference type="SUPFAM" id="SSF53474">
    <property type="entry name" value="alpha/beta-Hydrolases"/>
    <property type="match status" value="1"/>
</dbReference>
<organism evidence="1 2">
    <name type="scientific">Stratiformator vulcanicus</name>
    <dbReference type="NCBI Taxonomy" id="2527980"/>
    <lineage>
        <taxon>Bacteria</taxon>
        <taxon>Pseudomonadati</taxon>
        <taxon>Planctomycetota</taxon>
        <taxon>Planctomycetia</taxon>
        <taxon>Planctomycetales</taxon>
        <taxon>Planctomycetaceae</taxon>
        <taxon>Stratiformator</taxon>
    </lineage>
</organism>
<dbReference type="EMBL" id="CP036268">
    <property type="protein sequence ID" value="QDT36129.1"/>
    <property type="molecule type" value="Genomic_DNA"/>
</dbReference>
<dbReference type="AlphaFoldDB" id="A0A517QWU2"/>
<evidence type="ECO:0000313" key="1">
    <source>
        <dbReference type="EMBL" id="QDT36129.1"/>
    </source>
</evidence>
<evidence type="ECO:0008006" key="3">
    <source>
        <dbReference type="Google" id="ProtNLM"/>
    </source>
</evidence>
<dbReference type="RefSeq" id="WP_145362355.1">
    <property type="nucleotide sequence ID" value="NZ_CP036268.1"/>
</dbReference>
<sequence length="264" mass="28988">MNDRRYNWSTDTSDSLAKLLGTATSNIFDLWLDRAGYPVETATGADAANSTLSPTGRRTELWVPEGYENRYAYPLLVWFHDDEQSERIVHQVMPTLSDRNYLGLGLRGDFISGNGFSWSSNVNDRERLKDDTLEIARNMRREYHVHSERVFLAGIGSGADVALEVFLSRPEAYGGVAAFNGSFRTFSNEAVGGLSLEDHRILLARSGVTNLASIATMASVSRKLSERGADVHIETFASEEGSGLSGEALSGLNHWLMGGIFSAV</sequence>
<dbReference type="Gene3D" id="3.40.50.1820">
    <property type="entry name" value="alpha/beta hydrolase"/>
    <property type="match status" value="1"/>
</dbReference>
<dbReference type="KEGG" id="svp:Pan189_04840"/>
<dbReference type="InterPro" id="IPR029058">
    <property type="entry name" value="AB_hydrolase_fold"/>
</dbReference>